<gene>
    <name evidence="2" type="ORF">PSNMU_V1.4_AUG-EV-PASAV3_0115800</name>
</gene>
<feature type="region of interest" description="Disordered" evidence="1">
    <location>
        <begin position="1"/>
        <end position="23"/>
    </location>
</feature>
<evidence type="ECO:0000256" key="1">
    <source>
        <dbReference type="SAM" id="MobiDB-lite"/>
    </source>
</evidence>
<evidence type="ECO:0000313" key="2">
    <source>
        <dbReference type="EMBL" id="VEU44426.1"/>
    </source>
</evidence>
<feature type="compositionally biased region" description="Acidic residues" evidence="1">
    <location>
        <begin position="1"/>
        <end position="11"/>
    </location>
</feature>
<name>A0A448ZQY6_9STRA</name>
<organism evidence="2 3">
    <name type="scientific">Pseudo-nitzschia multistriata</name>
    <dbReference type="NCBI Taxonomy" id="183589"/>
    <lineage>
        <taxon>Eukaryota</taxon>
        <taxon>Sar</taxon>
        <taxon>Stramenopiles</taxon>
        <taxon>Ochrophyta</taxon>
        <taxon>Bacillariophyta</taxon>
        <taxon>Bacillariophyceae</taxon>
        <taxon>Bacillariophycidae</taxon>
        <taxon>Bacillariales</taxon>
        <taxon>Bacillariaceae</taxon>
        <taxon>Pseudo-nitzschia</taxon>
    </lineage>
</organism>
<dbReference type="Proteomes" id="UP000291116">
    <property type="component" value="Unassembled WGS sequence"/>
</dbReference>
<dbReference type="EMBL" id="CAACVS010000647">
    <property type="protein sequence ID" value="VEU44426.1"/>
    <property type="molecule type" value="Genomic_DNA"/>
</dbReference>
<protein>
    <submittedName>
        <fullName evidence="2">Uncharacterized protein</fullName>
    </submittedName>
</protein>
<keyword evidence="3" id="KW-1185">Reference proteome</keyword>
<dbReference type="AlphaFoldDB" id="A0A448ZQY6"/>
<reference evidence="2 3" key="1">
    <citation type="submission" date="2019-01" db="EMBL/GenBank/DDBJ databases">
        <authorList>
            <person name="Ferrante I. M."/>
        </authorList>
    </citation>
    <scope>NUCLEOTIDE SEQUENCE [LARGE SCALE GENOMIC DNA]</scope>
    <source>
        <strain evidence="2 3">B856</strain>
    </source>
</reference>
<evidence type="ECO:0000313" key="3">
    <source>
        <dbReference type="Proteomes" id="UP000291116"/>
    </source>
</evidence>
<proteinExistence type="predicted"/>
<accession>A0A448ZQY6</accession>
<sequence length="379" mass="43944">MNQEEEKEEVIEGSVFLPDPSKPNFGMRASRWARDIPMKDDKGKADSNGVPPNMVCISEDPDELFDVTIGFWHSSQPRHMELDIRIHRAADDNADDEGKRDLLKDSVYVLDAYMGGDFSRFHWYHPKPNSLWAMYGTRVNDYLNEHFWNGERHSKKTRAPFAIAVDVKERWFGFDATHYFFDEKTHRMTGSTFRLLLKRFLRWGYTLGKAQLFKFQPFFFVNNHSQDLTNSDRTEENTLRFINCQASVSLCALWWMREFDELSKEPEHDATNTDLICDKLSPLLFPRIRMENYVSVSPLEWKDVSKEESRKQMDEFLHGAAVKRALSDEFSEENVTKLLVLINNSAGTTAPTLQTIEGTEAGVIGDSSIQQNGRFVCRR</sequence>